<reference evidence="2 3" key="1">
    <citation type="submission" date="2020-01" db="EMBL/GenBank/DDBJ databases">
        <title>Genomes of bacteria type strains.</title>
        <authorList>
            <person name="Chen J."/>
            <person name="Zhu S."/>
            <person name="Yang J."/>
        </authorList>
    </citation>
    <scope>NUCLEOTIDE SEQUENCE [LARGE SCALE GENOMIC DNA]</scope>
    <source>
        <strain evidence="2 3">LMG 24078</strain>
    </source>
</reference>
<dbReference type="AlphaFoldDB" id="A0A6N9TEB3"/>
<accession>A0A6N9TEB3</accession>
<sequence length="47" mass="5224">MHASADGQKFKSRLETFRTRYASKYFGTTNGMSAVTLVANHAPSMQK</sequence>
<dbReference type="InterPro" id="IPR002513">
    <property type="entry name" value="Tn3_Tnp_DDE_dom"/>
</dbReference>
<gene>
    <name evidence="2" type="ORF">GTQ48_08970</name>
</gene>
<dbReference type="GO" id="GO:0006313">
    <property type="term" value="P:DNA transposition"/>
    <property type="evidence" value="ECO:0007669"/>
    <property type="project" value="InterPro"/>
</dbReference>
<organism evidence="2 3">
    <name type="scientific">Alteromonas genovensis</name>
    <dbReference type="NCBI Taxonomy" id="471225"/>
    <lineage>
        <taxon>Bacteria</taxon>
        <taxon>Pseudomonadati</taxon>
        <taxon>Pseudomonadota</taxon>
        <taxon>Gammaproteobacteria</taxon>
        <taxon>Alteromonadales</taxon>
        <taxon>Alteromonadaceae</taxon>
        <taxon>Alteromonas/Salinimonas group</taxon>
        <taxon>Alteromonas</taxon>
    </lineage>
</organism>
<proteinExistence type="predicted"/>
<dbReference type="Proteomes" id="UP000471381">
    <property type="component" value="Unassembled WGS sequence"/>
</dbReference>
<keyword evidence="3" id="KW-1185">Reference proteome</keyword>
<dbReference type="EMBL" id="JAAAWO010000005">
    <property type="protein sequence ID" value="NDW15654.1"/>
    <property type="molecule type" value="Genomic_DNA"/>
</dbReference>
<evidence type="ECO:0000313" key="2">
    <source>
        <dbReference type="EMBL" id="NDW15654.1"/>
    </source>
</evidence>
<evidence type="ECO:0000259" key="1">
    <source>
        <dbReference type="Pfam" id="PF01526"/>
    </source>
</evidence>
<evidence type="ECO:0000313" key="3">
    <source>
        <dbReference type="Proteomes" id="UP000471381"/>
    </source>
</evidence>
<feature type="domain" description="Tn3 transposase DDE" evidence="1">
    <location>
        <begin position="2"/>
        <end position="42"/>
    </location>
</feature>
<dbReference type="Pfam" id="PF01526">
    <property type="entry name" value="DDE_Tnp_Tn3"/>
    <property type="match status" value="1"/>
</dbReference>
<dbReference type="GO" id="GO:0004803">
    <property type="term" value="F:transposase activity"/>
    <property type="evidence" value="ECO:0007669"/>
    <property type="project" value="InterPro"/>
</dbReference>
<name>A0A6N9TEB3_9ALTE</name>
<protein>
    <submittedName>
        <fullName evidence="2">Tn3 family transposase</fullName>
    </submittedName>
</protein>
<comment type="caution">
    <text evidence="2">The sequence shown here is derived from an EMBL/GenBank/DDBJ whole genome shotgun (WGS) entry which is preliminary data.</text>
</comment>